<sequence>MASTLPRFDPAAQVRRLLVERVQALFHDPGKGERPVVRSANALFAPDSVIWRVHGDVTTMMIGGVTALLLQMLHPAALAGVWDHSAFRQDMLGRLRRTARFIAVTTYADRALADAAIEKVRAVHEHVRGVLPDGTPYRADDPHLLAWVHVCEAIGFLDAWIAYGEPGMSRADQDAYMQQAALVARRLGADPVPETRAQADALIATFRPELRADARTRRVARMVLSQPAPSLAAAPAQHLLFQAAVDLMPAWAQALHGRRLPLPATPLVRGGAMAMARTLQWAFAPARRDPPPQG</sequence>
<evidence type="ECO:0000259" key="1">
    <source>
        <dbReference type="Pfam" id="PF09995"/>
    </source>
</evidence>
<keyword evidence="2" id="KW-0560">Oxidoreductase</keyword>
<dbReference type="InterPro" id="IPR018713">
    <property type="entry name" value="MPAB/Lcp_cat_dom"/>
</dbReference>
<evidence type="ECO:0000313" key="3">
    <source>
        <dbReference type="Proteomes" id="UP001595683"/>
    </source>
</evidence>
<dbReference type="Proteomes" id="UP001595683">
    <property type="component" value="Unassembled WGS sequence"/>
</dbReference>
<dbReference type="GO" id="GO:0016491">
    <property type="term" value="F:oxidoreductase activity"/>
    <property type="evidence" value="ECO:0007669"/>
    <property type="project" value="UniProtKB-KW"/>
</dbReference>
<dbReference type="EC" id="1.-.-.-" evidence="2"/>
<gene>
    <name evidence="2" type="ORF">ACFOOT_14620</name>
</gene>
<keyword evidence="3" id="KW-1185">Reference proteome</keyword>
<reference evidence="3" key="1">
    <citation type="journal article" date="2019" name="Int. J. Syst. Evol. Microbiol.">
        <title>The Global Catalogue of Microorganisms (GCM) 10K type strain sequencing project: providing services to taxonomists for standard genome sequencing and annotation.</title>
        <authorList>
            <consortium name="The Broad Institute Genomics Platform"/>
            <consortium name="The Broad Institute Genome Sequencing Center for Infectious Disease"/>
            <person name="Wu L."/>
            <person name="Ma J."/>
        </authorList>
    </citation>
    <scope>NUCLEOTIDE SEQUENCE [LARGE SCALE GENOMIC DNA]</scope>
    <source>
        <strain evidence="3">KCTC 42224</strain>
    </source>
</reference>
<name>A0ABV7V5E4_9SPHN</name>
<dbReference type="PANTHER" id="PTHR36151:SF3">
    <property type="entry name" value="ER-BOUND OXYGENASE MPAB_MPAB'_RUBBER OXYGENASE CATALYTIC DOMAIN-CONTAINING PROTEIN"/>
    <property type="match status" value="1"/>
</dbReference>
<dbReference type="EMBL" id="JBHRYE010000022">
    <property type="protein sequence ID" value="MFC3672654.1"/>
    <property type="molecule type" value="Genomic_DNA"/>
</dbReference>
<feature type="domain" description="ER-bound oxygenase mpaB/mpaB'/Rubber oxygenase catalytic" evidence="1">
    <location>
        <begin position="51"/>
        <end position="278"/>
    </location>
</feature>
<dbReference type="PANTHER" id="PTHR36151">
    <property type="entry name" value="BLR2777 PROTEIN"/>
    <property type="match status" value="1"/>
</dbReference>
<dbReference type="RefSeq" id="WP_191323401.1">
    <property type="nucleotide sequence ID" value="NZ_BMZP01000004.1"/>
</dbReference>
<comment type="caution">
    <text evidence="2">The sequence shown here is derived from an EMBL/GenBank/DDBJ whole genome shotgun (WGS) entry which is preliminary data.</text>
</comment>
<evidence type="ECO:0000313" key="2">
    <source>
        <dbReference type="EMBL" id="MFC3672654.1"/>
    </source>
</evidence>
<accession>A0ABV7V5E4</accession>
<protein>
    <submittedName>
        <fullName evidence="2">Oxygenase MpaB family protein</fullName>
        <ecNumber evidence="2">1.-.-.-</ecNumber>
    </submittedName>
</protein>
<proteinExistence type="predicted"/>
<organism evidence="2 3">
    <name type="scientific">Novosphingobium pokkalii</name>
    <dbReference type="NCBI Taxonomy" id="1770194"/>
    <lineage>
        <taxon>Bacteria</taxon>
        <taxon>Pseudomonadati</taxon>
        <taxon>Pseudomonadota</taxon>
        <taxon>Alphaproteobacteria</taxon>
        <taxon>Sphingomonadales</taxon>
        <taxon>Sphingomonadaceae</taxon>
        <taxon>Novosphingobium</taxon>
    </lineage>
</organism>
<dbReference type="Pfam" id="PF09995">
    <property type="entry name" value="MPAB_Lcp_cat"/>
    <property type="match status" value="1"/>
</dbReference>